<dbReference type="InterPro" id="IPR002347">
    <property type="entry name" value="SDR_fam"/>
</dbReference>
<dbReference type="InterPro" id="IPR057326">
    <property type="entry name" value="KR_dom"/>
</dbReference>
<sequence length="246" mass="25894">MTDFGMELSDKRILITGASGGIGAAVARLCHQAGGTVILAGRQQERLDALASELGSRAEVMNYDVTDESAVRSAFRELQSDGMDGLVNGAGVMAEGALAMTRLADVRQQFEVNSLAAFLHLQLASRLMMRHRSGSIVNLASQVGEQGSAGQAAYAMSKGAVSSLTRSAARELASFNIRVNAVAPGFIDTAMTAGYEDARREQVLGHTLLNRAGTADEVADMVIFLLSPRASYTTGQILSVDGGLRL</sequence>
<dbReference type="PANTHER" id="PTHR42760">
    <property type="entry name" value="SHORT-CHAIN DEHYDROGENASES/REDUCTASES FAMILY MEMBER"/>
    <property type="match status" value="1"/>
</dbReference>
<feature type="domain" description="Ketoreductase" evidence="3">
    <location>
        <begin position="11"/>
        <end position="185"/>
    </location>
</feature>
<evidence type="ECO:0000256" key="2">
    <source>
        <dbReference type="ARBA" id="ARBA00023002"/>
    </source>
</evidence>
<keyword evidence="2 4" id="KW-0560">Oxidoreductase</keyword>
<dbReference type="Proteomes" id="UP000591735">
    <property type="component" value="Unassembled WGS sequence"/>
</dbReference>
<evidence type="ECO:0000313" key="5">
    <source>
        <dbReference type="Proteomes" id="UP000591735"/>
    </source>
</evidence>
<organism evidence="4 5">
    <name type="scientific">Marinobacter oulmenensis</name>
    <dbReference type="NCBI Taxonomy" id="643747"/>
    <lineage>
        <taxon>Bacteria</taxon>
        <taxon>Pseudomonadati</taxon>
        <taxon>Pseudomonadota</taxon>
        <taxon>Gammaproteobacteria</taxon>
        <taxon>Pseudomonadales</taxon>
        <taxon>Marinobacteraceae</taxon>
        <taxon>Marinobacter</taxon>
    </lineage>
</organism>
<protein>
    <submittedName>
        <fullName evidence="4">3-oxoacyl-[acyl-carrier protein] reductase</fullName>
        <ecNumber evidence="4">1.1.1.100</ecNumber>
    </submittedName>
</protein>
<evidence type="ECO:0000259" key="3">
    <source>
        <dbReference type="SMART" id="SM00822"/>
    </source>
</evidence>
<dbReference type="GO" id="GO:0004316">
    <property type="term" value="F:3-oxoacyl-[acyl-carrier-protein] reductase (NADPH) activity"/>
    <property type="evidence" value="ECO:0007669"/>
    <property type="project" value="UniProtKB-EC"/>
</dbReference>
<dbReference type="FunFam" id="3.40.50.720:FF:000084">
    <property type="entry name" value="Short-chain dehydrogenase reductase"/>
    <property type="match status" value="1"/>
</dbReference>
<dbReference type="PRINTS" id="PR00081">
    <property type="entry name" value="GDHRDH"/>
</dbReference>
<keyword evidence="5" id="KW-1185">Reference proteome</keyword>
<dbReference type="GO" id="GO:0006633">
    <property type="term" value="P:fatty acid biosynthetic process"/>
    <property type="evidence" value="ECO:0007669"/>
    <property type="project" value="TreeGrafter"/>
</dbReference>
<dbReference type="PANTHER" id="PTHR42760:SF133">
    <property type="entry name" value="3-OXOACYL-[ACYL-CARRIER-PROTEIN] REDUCTASE"/>
    <property type="match status" value="1"/>
</dbReference>
<dbReference type="SMART" id="SM00822">
    <property type="entry name" value="PKS_KR"/>
    <property type="match status" value="1"/>
</dbReference>
<name>A0A840U9W5_9GAMM</name>
<dbReference type="InterPro" id="IPR020904">
    <property type="entry name" value="Sc_DH/Rdtase_CS"/>
</dbReference>
<accession>A0A840U9W5</accession>
<dbReference type="SUPFAM" id="SSF51735">
    <property type="entry name" value="NAD(P)-binding Rossmann-fold domains"/>
    <property type="match status" value="1"/>
</dbReference>
<evidence type="ECO:0000313" key="4">
    <source>
        <dbReference type="EMBL" id="MBB5322544.1"/>
    </source>
</evidence>
<dbReference type="RefSeq" id="WP_183705845.1">
    <property type="nucleotide sequence ID" value="NZ_JACHFE010000009.1"/>
</dbReference>
<dbReference type="AlphaFoldDB" id="A0A840U9W5"/>
<dbReference type="InterPro" id="IPR036291">
    <property type="entry name" value="NAD(P)-bd_dom_sf"/>
</dbReference>
<dbReference type="PRINTS" id="PR00080">
    <property type="entry name" value="SDRFAMILY"/>
</dbReference>
<dbReference type="EMBL" id="JACHFE010000009">
    <property type="protein sequence ID" value="MBB5322544.1"/>
    <property type="molecule type" value="Genomic_DNA"/>
</dbReference>
<dbReference type="PROSITE" id="PS00061">
    <property type="entry name" value="ADH_SHORT"/>
    <property type="match status" value="1"/>
</dbReference>
<dbReference type="Pfam" id="PF13561">
    <property type="entry name" value="adh_short_C2"/>
    <property type="match status" value="1"/>
</dbReference>
<gene>
    <name evidence="4" type="ORF">HNR38_003051</name>
</gene>
<dbReference type="GO" id="GO:0048038">
    <property type="term" value="F:quinone binding"/>
    <property type="evidence" value="ECO:0007669"/>
    <property type="project" value="TreeGrafter"/>
</dbReference>
<comment type="caution">
    <text evidence="4">The sequence shown here is derived from an EMBL/GenBank/DDBJ whole genome shotgun (WGS) entry which is preliminary data.</text>
</comment>
<proteinExistence type="inferred from homology"/>
<dbReference type="EC" id="1.1.1.100" evidence="4"/>
<dbReference type="Gene3D" id="3.40.50.720">
    <property type="entry name" value="NAD(P)-binding Rossmann-like Domain"/>
    <property type="match status" value="1"/>
</dbReference>
<evidence type="ECO:0000256" key="1">
    <source>
        <dbReference type="ARBA" id="ARBA00006484"/>
    </source>
</evidence>
<reference evidence="4 5" key="1">
    <citation type="submission" date="2020-08" db="EMBL/GenBank/DDBJ databases">
        <title>Genomic Encyclopedia of Type Strains, Phase IV (KMG-IV): sequencing the most valuable type-strain genomes for metagenomic binning, comparative biology and taxonomic classification.</title>
        <authorList>
            <person name="Goeker M."/>
        </authorList>
    </citation>
    <scope>NUCLEOTIDE SEQUENCE [LARGE SCALE GENOMIC DNA]</scope>
    <source>
        <strain evidence="4 5">DSM 22359</strain>
    </source>
</reference>
<comment type="similarity">
    <text evidence="1">Belongs to the short-chain dehydrogenases/reductases (SDR) family.</text>
</comment>